<feature type="transmembrane region" description="Helical" evidence="6">
    <location>
        <begin position="147"/>
        <end position="167"/>
    </location>
</feature>
<keyword evidence="2" id="KW-0813">Transport</keyword>
<evidence type="ECO:0000256" key="2">
    <source>
        <dbReference type="ARBA" id="ARBA00022448"/>
    </source>
</evidence>
<proteinExistence type="predicted"/>
<dbReference type="Pfam" id="PF07690">
    <property type="entry name" value="MFS_1"/>
    <property type="match status" value="1"/>
</dbReference>
<dbReference type="InterPro" id="IPR020846">
    <property type="entry name" value="MFS_dom"/>
</dbReference>
<evidence type="ECO:0000313" key="8">
    <source>
        <dbReference type="EMBL" id="KAH6610098.1"/>
    </source>
</evidence>
<keyword evidence="9" id="KW-1185">Reference proteome</keyword>
<dbReference type="FunFam" id="1.20.1250.20:FF:000068">
    <property type="entry name" value="MFS general substrate transporter"/>
    <property type="match status" value="1"/>
</dbReference>
<dbReference type="GO" id="GO:0005886">
    <property type="term" value="C:plasma membrane"/>
    <property type="evidence" value="ECO:0007669"/>
    <property type="project" value="TreeGrafter"/>
</dbReference>
<feature type="transmembrane region" description="Helical" evidence="6">
    <location>
        <begin position="322"/>
        <end position="339"/>
    </location>
</feature>
<sequence>MAVVDEKHSDSGRNSVDEFRDTEVQFSAEDVVCPAHTTERRLMTKVDMRVVPFLCIMYLLAFLDRVNIANAKLFHLVSDLDLGTGDKYNTALVIFFVPYCLFEVPSNILLKKFKPHVWLSINMFLFGFTTMMQGLVKNYSGLLATRFFLGVFETGMFPGAFYLIGMWYKRSEAQRRYSFFFNSTTLAGAFGGLLAAAIGKMDGLRGYSGWRWIFLIEGGLTVFVSFFFFFLLPNFPEDAKWLREDERAYISARLRVDQGNSSGLSHSMSAKDVLHVFKDWKVIAGGFMYLGLIVPAYGYAYFAPTIISTFEYSAIETQLRSVPPWVAAFGFSLVVAALSDRVRHRFAFAIAPMFIAIAGFAILLAEHKNHTVQYSALFLITSGAYTAMPIVVCWFNMNLGNHTRRAVGSAWQVGFGNLGGIIAVFIFLAKDAPKFTTGYSVCLAFTLVSMTASVSYGLGCLVANKKKDAMTEVPDLTEEEKTSMGDLSPEYRYLL</sequence>
<evidence type="ECO:0000259" key="7">
    <source>
        <dbReference type="PROSITE" id="PS50850"/>
    </source>
</evidence>
<feature type="transmembrane region" description="Helical" evidence="6">
    <location>
        <begin position="117"/>
        <end position="135"/>
    </location>
</feature>
<keyword evidence="4 6" id="KW-1133">Transmembrane helix</keyword>
<dbReference type="SUPFAM" id="SSF103473">
    <property type="entry name" value="MFS general substrate transporter"/>
    <property type="match status" value="1"/>
</dbReference>
<evidence type="ECO:0000256" key="1">
    <source>
        <dbReference type="ARBA" id="ARBA00004141"/>
    </source>
</evidence>
<feature type="transmembrane region" description="Helical" evidence="6">
    <location>
        <begin position="50"/>
        <end position="68"/>
    </location>
</feature>
<dbReference type="GO" id="GO:0022857">
    <property type="term" value="F:transmembrane transporter activity"/>
    <property type="evidence" value="ECO:0007669"/>
    <property type="project" value="InterPro"/>
</dbReference>
<evidence type="ECO:0000256" key="6">
    <source>
        <dbReference type="SAM" id="Phobius"/>
    </source>
</evidence>
<dbReference type="PROSITE" id="PS50850">
    <property type="entry name" value="MFS"/>
    <property type="match status" value="1"/>
</dbReference>
<accession>A0A9P8QVL2</accession>
<gene>
    <name evidence="8" type="ORF">Trco_000118</name>
</gene>
<dbReference type="Proteomes" id="UP000827724">
    <property type="component" value="Unassembled WGS sequence"/>
</dbReference>
<dbReference type="PANTHER" id="PTHR43791">
    <property type="entry name" value="PERMEASE-RELATED"/>
    <property type="match status" value="1"/>
</dbReference>
<dbReference type="FunFam" id="1.20.1250.20:FF:000034">
    <property type="entry name" value="MFS general substrate transporter"/>
    <property type="match status" value="1"/>
</dbReference>
<reference evidence="8" key="1">
    <citation type="submission" date="2021-08" db="EMBL/GenBank/DDBJ databases">
        <title>Chromosome-Level Trichoderma cornu-damae using Hi-C Data.</title>
        <authorList>
            <person name="Kim C.S."/>
        </authorList>
    </citation>
    <scope>NUCLEOTIDE SEQUENCE</scope>
    <source>
        <strain evidence="8">KA19-0412C</strain>
    </source>
</reference>
<dbReference type="OrthoDB" id="2985014at2759"/>
<feature type="transmembrane region" description="Helical" evidence="6">
    <location>
        <begin position="179"/>
        <end position="198"/>
    </location>
</feature>
<organism evidence="8 9">
    <name type="scientific">Trichoderma cornu-damae</name>
    <dbReference type="NCBI Taxonomy" id="654480"/>
    <lineage>
        <taxon>Eukaryota</taxon>
        <taxon>Fungi</taxon>
        <taxon>Dikarya</taxon>
        <taxon>Ascomycota</taxon>
        <taxon>Pezizomycotina</taxon>
        <taxon>Sordariomycetes</taxon>
        <taxon>Hypocreomycetidae</taxon>
        <taxon>Hypocreales</taxon>
        <taxon>Hypocreaceae</taxon>
        <taxon>Trichoderma</taxon>
    </lineage>
</organism>
<dbReference type="InterPro" id="IPR036259">
    <property type="entry name" value="MFS_trans_sf"/>
</dbReference>
<dbReference type="Gene3D" id="1.20.1250.20">
    <property type="entry name" value="MFS general substrate transporter like domains"/>
    <property type="match status" value="2"/>
</dbReference>
<keyword evidence="5 6" id="KW-0472">Membrane</keyword>
<dbReference type="AlphaFoldDB" id="A0A9P8QVL2"/>
<feature type="transmembrane region" description="Helical" evidence="6">
    <location>
        <begin position="282"/>
        <end position="302"/>
    </location>
</feature>
<comment type="caution">
    <text evidence="8">The sequence shown here is derived from an EMBL/GenBank/DDBJ whole genome shotgun (WGS) entry which is preliminary data.</text>
</comment>
<feature type="transmembrane region" description="Helical" evidence="6">
    <location>
        <begin position="346"/>
        <end position="365"/>
    </location>
</feature>
<feature type="transmembrane region" description="Helical" evidence="6">
    <location>
        <begin position="377"/>
        <end position="397"/>
    </location>
</feature>
<feature type="transmembrane region" description="Helical" evidence="6">
    <location>
        <begin position="88"/>
        <end position="110"/>
    </location>
</feature>
<dbReference type="InterPro" id="IPR011701">
    <property type="entry name" value="MFS"/>
</dbReference>
<evidence type="ECO:0000313" key="9">
    <source>
        <dbReference type="Proteomes" id="UP000827724"/>
    </source>
</evidence>
<feature type="transmembrane region" description="Helical" evidence="6">
    <location>
        <begin position="435"/>
        <end position="462"/>
    </location>
</feature>
<protein>
    <recommendedName>
        <fullName evidence="7">Major facilitator superfamily (MFS) profile domain-containing protein</fullName>
    </recommendedName>
</protein>
<keyword evidence="3 6" id="KW-0812">Transmembrane</keyword>
<evidence type="ECO:0000256" key="5">
    <source>
        <dbReference type="ARBA" id="ARBA00023136"/>
    </source>
</evidence>
<feature type="transmembrane region" description="Helical" evidence="6">
    <location>
        <begin position="210"/>
        <end position="232"/>
    </location>
</feature>
<feature type="transmembrane region" description="Helical" evidence="6">
    <location>
        <begin position="409"/>
        <end position="429"/>
    </location>
</feature>
<dbReference type="EMBL" id="JAIWOZ010000001">
    <property type="protein sequence ID" value="KAH6610098.1"/>
    <property type="molecule type" value="Genomic_DNA"/>
</dbReference>
<dbReference type="PANTHER" id="PTHR43791:SF46">
    <property type="entry name" value="MAJOR FACILITATOR SUPERFAMILY (MFS) PROFILE DOMAIN-CONTAINING PROTEIN-RELATED"/>
    <property type="match status" value="1"/>
</dbReference>
<evidence type="ECO:0000256" key="4">
    <source>
        <dbReference type="ARBA" id="ARBA00022989"/>
    </source>
</evidence>
<comment type="subcellular location">
    <subcellularLocation>
        <location evidence="1">Membrane</location>
        <topology evidence="1">Multi-pass membrane protein</topology>
    </subcellularLocation>
</comment>
<name>A0A9P8QVL2_9HYPO</name>
<evidence type="ECO:0000256" key="3">
    <source>
        <dbReference type="ARBA" id="ARBA00022692"/>
    </source>
</evidence>
<feature type="domain" description="Major facilitator superfamily (MFS) profile" evidence="7">
    <location>
        <begin position="50"/>
        <end position="467"/>
    </location>
</feature>